<evidence type="ECO:0000313" key="10">
    <source>
        <dbReference type="EMBL" id="KRY35811.1"/>
    </source>
</evidence>
<keyword evidence="6 9" id="KW-0732">Signal</keyword>
<dbReference type="GO" id="GO:0030141">
    <property type="term" value="C:secretory granule"/>
    <property type="evidence" value="ECO:0007669"/>
    <property type="project" value="InterPro"/>
</dbReference>
<dbReference type="PANTHER" id="PTHR12738:SF0">
    <property type="entry name" value="NEUROENDOCRINE PROTEIN 7B2"/>
    <property type="match status" value="1"/>
</dbReference>
<organism evidence="10 11">
    <name type="scientific">Trichinella spiralis</name>
    <name type="common">Trichina worm</name>
    <dbReference type="NCBI Taxonomy" id="6334"/>
    <lineage>
        <taxon>Eukaryota</taxon>
        <taxon>Metazoa</taxon>
        <taxon>Ecdysozoa</taxon>
        <taxon>Nematoda</taxon>
        <taxon>Enoplea</taxon>
        <taxon>Dorylaimia</taxon>
        <taxon>Trichinellida</taxon>
        <taxon>Trichinellidae</taxon>
        <taxon>Trichinella</taxon>
    </lineage>
</organism>
<dbReference type="FunCoup" id="A0A0V1BGR4">
    <property type="interactions" value="184"/>
</dbReference>
<evidence type="ECO:0000256" key="5">
    <source>
        <dbReference type="ARBA" id="ARBA00022525"/>
    </source>
</evidence>
<accession>A0A0V1BGR4</accession>
<evidence type="ECO:0000313" key="11">
    <source>
        <dbReference type="Proteomes" id="UP000054776"/>
    </source>
</evidence>
<evidence type="ECO:0000256" key="2">
    <source>
        <dbReference type="ARBA" id="ARBA00006348"/>
    </source>
</evidence>
<keyword evidence="4" id="KW-0813">Transport</keyword>
<dbReference type="GO" id="GO:0007218">
    <property type="term" value="P:neuropeptide signaling pathway"/>
    <property type="evidence" value="ECO:0007669"/>
    <property type="project" value="InterPro"/>
</dbReference>
<reference evidence="10 11" key="1">
    <citation type="submission" date="2015-01" db="EMBL/GenBank/DDBJ databases">
        <title>Evolution of Trichinella species and genotypes.</title>
        <authorList>
            <person name="Korhonen P.K."/>
            <person name="Edoardo P."/>
            <person name="Giuseppe L.R."/>
            <person name="Gasser R.B."/>
        </authorList>
    </citation>
    <scope>NUCLEOTIDE SEQUENCE [LARGE SCALE GENOMIC DNA]</scope>
    <source>
        <strain evidence="10">ISS3</strain>
    </source>
</reference>
<evidence type="ECO:0000256" key="3">
    <source>
        <dbReference type="ARBA" id="ARBA00019589"/>
    </source>
</evidence>
<feature type="chain" id="PRO_5006875138" description="Neuroendocrine protein 7B2" evidence="9">
    <location>
        <begin position="23"/>
        <end position="257"/>
    </location>
</feature>
<keyword evidence="5" id="KW-0964">Secreted</keyword>
<dbReference type="Pfam" id="PF05281">
    <property type="entry name" value="Secretogranin_V"/>
    <property type="match status" value="1"/>
</dbReference>
<dbReference type="EMBL" id="JYDH01000049">
    <property type="protein sequence ID" value="KRY35811.1"/>
    <property type="molecule type" value="Genomic_DNA"/>
</dbReference>
<comment type="similarity">
    <text evidence="2">Belongs to the 7B2 family.</text>
</comment>
<dbReference type="GO" id="GO:0030234">
    <property type="term" value="F:enzyme regulator activity"/>
    <property type="evidence" value="ECO:0007669"/>
    <property type="project" value="TreeGrafter"/>
</dbReference>
<evidence type="ECO:0000256" key="4">
    <source>
        <dbReference type="ARBA" id="ARBA00022448"/>
    </source>
</evidence>
<evidence type="ECO:0000256" key="7">
    <source>
        <dbReference type="ARBA" id="ARBA00023157"/>
    </source>
</evidence>
<dbReference type="PANTHER" id="PTHR12738">
    <property type="entry name" value="NEUROENDOCRINE PROTEIN 7B2"/>
    <property type="match status" value="1"/>
</dbReference>
<evidence type="ECO:0000256" key="9">
    <source>
        <dbReference type="SAM" id="SignalP"/>
    </source>
</evidence>
<dbReference type="GO" id="GO:0005576">
    <property type="term" value="C:extracellular region"/>
    <property type="evidence" value="ECO:0007669"/>
    <property type="project" value="UniProtKB-SubCell"/>
</dbReference>
<comment type="caution">
    <text evidence="10">The sequence shown here is derived from an EMBL/GenBank/DDBJ whole genome shotgun (WGS) entry which is preliminary data.</text>
</comment>
<keyword evidence="8" id="KW-0143">Chaperone</keyword>
<keyword evidence="11" id="KW-1185">Reference proteome</keyword>
<evidence type="ECO:0000256" key="1">
    <source>
        <dbReference type="ARBA" id="ARBA00004613"/>
    </source>
</evidence>
<feature type="signal peptide" evidence="9">
    <location>
        <begin position="1"/>
        <end position="22"/>
    </location>
</feature>
<evidence type="ECO:0000256" key="8">
    <source>
        <dbReference type="ARBA" id="ARBA00023186"/>
    </source>
</evidence>
<comment type="subcellular location">
    <subcellularLocation>
        <location evidence="1">Secreted</location>
    </subcellularLocation>
</comment>
<evidence type="ECO:0000256" key="6">
    <source>
        <dbReference type="ARBA" id="ARBA00022729"/>
    </source>
</evidence>
<protein>
    <recommendedName>
        <fullName evidence="3">Neuroendocrine protein 7B2</fullName>
    </recommendedName>
</protein>
<gene>
    <name evidence="10" type="primary">SCG5</name>
    <name evidence="10" type="ORF">T01_12443</name>
</gene>
<dbReference type="eggNOG" id="KOG4187">
    <property type="taxonomic scope" value="Eukaryota"/>
</dbReference>
<dbReference type="AlphaFoldDB" id="A0A0V1BGR4"/>
<dbReference type="InParanoid" id="A0A0V1BGR4"/>
<dbReference type="STRING" id="6334.A0A0V1BGR4"/>
<name>A0A0V1BGR4_TRISP</name>
<proteinExistence type="inferred from homology"/>
<dbReference type="InterPro" id="IPR007945">
    <property type="entry name" value="Secretogranin_V"/>
</dbReference>
<sequence>MRKRLSLSTVLTLVAVIHIGVASDPLDFYNIEAASALFVDDLKFGPSHRDKEWPERTNLWGHIYMQGGAGEGQQYLLPEGLLPNKVEVKTDAILPAFCDPPNPCPPGMTGLPSLIARSFYSNFQNSFSSFSAEDGCLEDFENTAEFSRVYQTNQDCLCDEDHMFTCPAHHLRAAETVKDSLNEFDDALQALLASSNIEGQHKGLVAKKFHSKRRARRDTSGSFAISKTATALRRLRNNPYLQGERLKVVAKKGSHVG</sequence>
<dbReference type="OrthoDB" id="9922675at2759"/>
<keyword evidence="7" id="KW-1015">Disulfide bond</keyword>
<dbReference type="Proteomes" id="UP000054776">
    <property type="component" value="Unassembled WGS sequence"/>
</dbReference>
<dbReference type="GO" id="GO:0046883">
    <property type="term" value="P:regulation of hormone secretion"/>
    <property type="evidence" value="ECO:0007669"/>
    <property type="project" value="TreeGrafter"/>
</dbReference>